<dbReference type="Proteomes" id="UP001201812">
    <property type="component" value="Unassembled WGS sequence"/>
</dbReference>
<comment type="caution">
    <text evidence="1">The sequence shown here is derived from an EMBL/GenBank/DDBJ whole genome shotgun (WGS) entry which is preliminary data.</text>
</comment>
<reference evidence="1" key="1">
    <citation type="submission" date="2022-01" db="EMBL/GenBank/DDBJ databases">
        <title>Genome Sequence Resource for Two Populations of Ditylenchus destructor, the Migratory Endoparasitic Phytonematode.</title>
        <authorList>
            <person name="Zhang H."/>
            <person name="Lin R."/>
            <person name="Xie B."/>
        </authorList>
    </citation>
    <scope>NUCLEOTIDE SEQUENCE</scope>
    <source>
        <strain evidence="1">BazhouSP</strain>
    </source>
</reference>
<protein>
    <submittedName>
        <fullName evidence="1">Uncharacterized protein</fullName>
    </submittedName>
</protein>
<name>A0AAD4MKE6_9BILA</name>
<organism evidence="1 2">
    <name type="scientific">Ditylenchus destructor</name>
    <dbReference type="NCBI Taxonomy" id="166010"/>
    <lineage>
        <taxon>Eukaryota</taxon>
        <taxon>Metazoa</taxon>
        <taxon>Ecdysozoa</taxon>
        <taxon>Nematoda</taxon>
        <taxon>Chromadorea</taxon>
        <taxon>Rhabditida</taxon>
        <taxon>Tylenchina</taxon>
        <taxon>Tylenchomorpha</taxon>
        <taxon>Sphaerularioidea</taxon>
        <taxon>Anguinidae</taxon>
        <taxon>Anguininae</taxon>
        <taxon>Ditylenchus</taxon>
    </lineage>
</organism>
<gene>
    <name evidence="1" type="ORF">DdX_18007</name>
</gene>
<keyword evidence="2" id="KW-1185">Reference proteome</keyword>
<dbReference type="AlphaFoldDB" id="A0AAD4MKE6"/>
<accession>A0AAD4MKE6</accession>
<proteinExistence type="predicted"/>
<evidence type="ECO:0000313" key="1">
    <source>
        <dbReference type="EMBL" id="KAI1698239.1"/>
    </source>
</evidence>
<dbReference type="EMBL" id="JAKKPZ010000227">
    <property type="protein sequence ID" value="KAI1698239.1"/>
    <property type="molecule type" value="Genomic_DNA"/>
</dbReference>
<evidence type="ECO:0000313" key="2">
    <source>
        <dbReference type="Proteomes" id="UP001201812"/>
    </source>
</evidence>
<sequence length="341" mass="39533">MDTQNVSRRGIKHRRANSPVEQNERLVRKKVNIPDDTWLEALKFLACPDWSQKRFVSRQIDGIAQRNISRLPKMVLDGVSMYYINRGCVFPVNTLDKYAIVSFDAVLQKRQSTQFFKNRGFTLSAPEGIPAKTVLFGARSALDNWTRRYDANVNVCIHGIVKEEVPLSFQEELCPWFQKLRHEGAYSEAMEFRKPVLYYAQFNPALNPCSWDYLAQFLKFVYHPTSYTKEVKMFAVNQNFIDALECNTDSIGHEPRYIHCESFSLLIYILNPAYADIPDSLKWLPQNVRAEKIYLPWILKTSESFGLVTDFLLDPFGAKQCASEMMTIQVINETAFRDHKN</sequence>